<evidence type="ECO:0000256" key="4">
    <source>
        <dbReference type="ARBA" id="ARBA00022692"/>
    </source>
</evidence>
<dbReference type="AlphaFoldDB" id="A0A136J0H7"/>
<keyword evidence="11" id="KW-1185">Reference proteome</keyword>
<feature type="transmembrane region" description="Helical" evidence="8">
    <location>
        <begin position="157"/>
        <end position="176"/>
    </location>
</feature>
<keyword evidence="4 8" id="KW-0812">Transmembrane</keyword>
<dbReference type="Pfam" id="PF07690">
    <property type="entry name" value="MFS_1"/>
    <property type="match status" value="1"/>
</dbReference>
<dbReference type="PANTHER" id="PTHR11360">
    <property type="entry name" value="MONOCARBOXYLATE TRANSPORTER"/>
    <property type="match status" value="1"/>
</dbReference>
<evidence type="ECO:0000256" key="6">
    <source>
        <dbReference type="ARBA" id="ARBA00023136"/>
    </source>
</evidence>
<dbReference type="InterPro" id="IPR036259">
    <property type="entry name" value="MFS_trans_sf"/>
</dbReference>
<keyword evidence="3" id="KW-0813">Transport</keyword>
<evidence type="ECO:0000256" key="5">
    <source>
        <dbReference type="ARBA" id="ARBA00022989"/>
    </source>
</evidence>
<feature type="transmembrane region" description="Helical" evidence="8">
    <location>
        <begin position="419"/>
        <end position="440"/>
    </location>
</feature>
<feature type="transmembrane region" description="Helical" evidence="8">
    <location>
        <begin position="85"/>
        <end position="111"/>
    </location>
</feature>
<feature type="domain" description="Major facilitator superfamily (MFS) profile" evidence="9">
    <location>
        <begin position="86"/>
        <end position="479"/>
    </location>
</feature>
<feature type="transmembrane region" description="Helical" evidence="8">
    <location>
        <begin position="385"/>
        <end position="407"/>
    </location>
</feature>
<keyword evidence="6 8" id="KW-0472">Membrane</keyword>
<protein>
    <submittedName>
        <fullName evidence="10">Major facilitator superfamily domain-containing protein</fullName>
    </submittedName>
</protein>
<feature type="transmembrane region" description="Helical" evidence="8">
    <location>
        <begin position="354"/>
        <end position="373"/>
    </location>
</feature>
<dbReference type="GO" id="GO:0022857">
    <property type="term" value="F:transmembrane transporter activity"/>
    <property type="evidence" value="ECO:0007669"/>
    <property type="project" value="InterPro"/>
</dbReference>
<dbReference type="SUPFAM" id="SSF103473">
    <property type="entry name" value="MFS general substrate transporter"/>
    <property type="match status" value="1"/>
</dbReference>
<feature type="transmembrane region" description="Helical" evidence="8">
    <location>
        <begin position="214"/>
        <end position="234"/>
    </location>
</feature>
<organism evidence="10 11">
    <name type="scientific">Microdochium bolleyi</name>
    <dbReference type="NCBI Taxonomy" id="196109"/>
    <lineage>
        <taxon>Eukaryota</taxon>
        <taxon>Fungi</taxon>
        <taxon>Dikarya</taxon>
        <taxon>Ascomycota</taxon>
        <taxon>Pezizomycotina</taxon>
        <taxon>Sordariomycetes</taxon>
        <taxon>Xylariomycetidae</taxon>
        <taxon>Xylariales</taxon>
        <taxon>Microdochiaceae</taxon>
        <taxon>Microdochium</taxon>
    </lineage>
</organism>
<evidence type="ECO:0000313" key="11">
    <source>
        <dbReference type="Proteomes" id="UP000070501"/>
    </source>
</evidence>
<evidence type="ECO:0000313" key="10">
    <source>
        <dbReference type="EMBL" id="KXJ90727.1"/>
    </source>
</evidence>
<proteinExistence type="inferred from homology"/>
<dbReference type="InParanoid" id="A0A136J0H7"/>
<dbReference type="EMBL" id="KQ964252">
    <property type="protein sequence ID" value="KXJ90727.1"/>
    <property type="molecule type" value="Genomic_DNA"/>
</dbReference>
<feature type="compositionally biased region" description="Basic and acidic residues" evidence="7">
    <location>
        <begin position="37"/>
        <end position="47"/>
    </location>
</feature>
<evidence type="ECO:0000256" key="3">
    <source>
        <dbReference type="ARBA" id="ARBA00022448"/>
    </source>
</evidence>
<keyword evidence="5 8" id="KW-1133">Transmembrane helix</keyword>
<dbReference type="OrthoDB" id="5667at2759"/>
<dbReference type="PANTHER" id="PTHR11360:SF224">
    <property type="entry name" value="MAJOR FACILITATOR SUPERFAMILY (MFS) PROFILE DOMAIN-CONTAINING PROTEIN-RELATED"/>
    <property type="match status" value="1"/>
</dbReference>
<evidence type="ECO:0000256" key="2">
    <source>
        <dbReference type="ARBA" id="ARBA00006727"/>
    </source>
</evidence>
<dbReference type="InterPro" id="IPR020846">
    <property type="entry name" value="MFS_dom"/>
</dbReference>
<evidence type="ECO:0000259" key="9">
    <source>
        <dbReference type="PROSITE" id="PS50850"/>
    </source>
</evidence>
<evidence type="ECO:0000256" key="7">
    <source>
        <dbReference type="SAM" id="MobiDB-lite"/>
    </source>
</evidence>
<comment type="subcellular location">
    <subcellularLocation>
        <location evidence="1">Membrane</location>
        <topology evidence="1">Multi-pass membrane protein</topology>
    </subcellularLocation>
</comment>
<feature type="transmembrane region" description="Helical" evidence="8">
    <location>
        <begin position="246"/>
        <end position="266"/>
    </location>
</feature>
<dbReference type="CDD" id="cd17352">
    <property type="entry name" value="MFS_MCT_SLC16"/>
    <property type="match status" value="1"/>
</dbReference>
<accession>A0A136J0H7</accession>
<dbReference type="Proteomes" id="UP000070501">
    <property type="component" value="Unassembled WGS sequence"/>
</dbReference>
<comment type="similarity">
    <text evidence="2">Belongs to the major facilitator superfamily. Monocarboxylate porter (TC 2.A.1.13) family.</text>
</comment>
<dbReference type="InterPro" id="IPR050327">
    <property type="entry name" value="Proton-linked_MCT"/>
</dbReference>
<dbReference type="InterPro" id="IPR011701">
    <property type="entry name" value="MFS"/>
</dbReference>
<dbReference type="GO" id="GO:0016020">
    <property type="term" value="C:membrane"/>
    <property type="evidence" value="ECO:0007669"/>
    <property type="project" value="UniProtKB-SubCell"/>
</dbReference>
<feature type="transmembrane region" description="Helical" evidence="8">
    <location>
        <begin position="292"/>
        <end position="313"/>
    </location>
</feature>
<dbReference type="Gene3D" id="1.20.1250.20">
    <property type="entry name" value="MFS general substrate transporter like domains"/>
    <property type="match status" value="2"/>
</dbReference>
<dbReference type="PROSITE" id="PS50850">
    <property type="entry name" value="MFS"/>
    <property type="match status" value="1"/>
</dbReference>
<feature type="compositionally biased region" description="Low complexity" evidence="7">
    <location>
        <begin position="48"/>
        <end position="75"/>
    </location>
</feature>
<name>A0A136J0H7_9PEZI</name>
<feature type="transmembrane region" description="Helical" evidence="8">
    <location>
        <begin position="123"/>
        <end position="145"/>
    </location>
</feature>
<evidence type="ECO:0000256" key="1">
    <source>
        <dbReference type="ARBA" id="ARBA00004141"/>
    </source>
</evidence>
<sequence>MAGDHHPTPTKRKSLDNNPADYPENHTEANLWAEPRAVAEADIEKEAGSGNSPASPPSGGVAAEKPAAAAGPPGMSPADFPDGGLDAWLCVLGGWCALFSTFGLINCVGVFVQHYSSGPLAGYSLSTVTWITSLQVFMMTGSGAIMGRLYDNFGPRYLIIPGTVLYVFALMMTSLSTQYYQLILAQSVLSSIGSSAIFNAALNSTMTWFFKKRAMALGIVASGSSTGGVVLPIMLTKLTERVGFPWALRIVAFTFLALCTVTSLTVKSRLPPTKKPVALSDYTSPFKEFPMVMAIAGYFCFFWGMFLPFNYLIVQAQQNGISPNLVPYLLPILNAASIPGRILPGFLGDKFGRYNIMVFISLLSAVFTLAVWIPGSHSTGAVVAYGALFGFSSGGFITLAPAVIAQISDIRQIGTRTGVAWLVGSLGSLTGSPIGGAIIASQGGSYLGAQLFCGVAMLLGTVAFSAGRWYQAGFKVVKV</sequence>
<feature type="transmembrane region" description="Helical" evidence="8">
    <location>
        <begin position="446"/>
        <end position="470"/>
    </location>
</feature>
<gene>
    <name evidence="10" type="ORF">Micbo1qcDRAFT_120410</name>
</gene>
<feature type="region of interest" description="Disordered" evidence="7">
    <location>
        <begin position="1"/>
        <end position="75"/>
    </location>
</feature>
<evidence type="ECO:0000256" key="8">
    <source>
        <dbReference type="SAM" id="Phobius"/>
    </source>
</evidence>
<reference evidence="11" key="1">
    <citation type="submission" date="2016-02" db="EMBL/GenBank/DDBJ databases">
        <title>Draft genome sequence of Microdochium bolleyi, a fungal endophyte of beachgrass.</title>
        <authorList>
            <consortium name="DOE Joint Genome Institute"/>
            <person name="David A.S."/>
            <person name="May G."/>
            <person name="Haridas S."/>
            <person name="Lim J."/>
            <person name="Wang M."/>
            <person name="Labutti K."/>
            <person name="Lipzen A."/>
            <person name="Barry K."/>
            <person name="Grigoriev I.V."/>
        </authorList>
    </citation>
    <scope>NUCLEOTIDE SEQUENCE [LARGE SCALE GENOMIC DNA]</scope>
    <source>
        <strain evidence="11">J235TASD1</strain>
    </source>
</reference>